<dbReference type="InterPro" id="IPR011598">
    <property type="entry name" value="bHLH_dom"/>
</dbReference>
<dbReference type="AlphaFoldDB" id="A0AAJ0BUY0"/>
<keyword evidence="5" id="KW-1185">Reference proteome</keyword>
<dbReference type="InterPro" id="IPR052099">
    <property type="entry name" value="Regulatory_TF_Diverse"/>
</dbReference>
<evidence type="ECO:0000256" key="2">
    <source>
        <dbReference type="SAM" id="MobiDB-lite"/>
    </source>
</evidence>
<feature type="region of interest" description="Disordered" evidence="2">
    <location>
        <begin position="141"/>
        <end position="249"/>
    </location>
</feature>
<dbReference type="InterPro" id="IPR036638">
    <property type="entry name" value="HLH_DNA-bd_sf"/>
</dbReference>
<dbReference type="PANTHER" id="PTHR47336">
    <property type="entry name" value="TRANSCRIPTION FACTOR HMS1-RELATED"/>
    <property type="match status" value="1"/>
</dbReference>
<evidence type="ECO:0000259" key="3">
    <source>
        <dbReference type="PROSITE" id="PS50888"/>
    </source>
</evidence>
<keyword evidence="1" id="KW-0175">Coiled coil</keyword>
<feature type="compositionally biased region" description="Low complexity" evidence="2">
    <location>
        <begin position="47"/>
        <end position="68"/>
    </location>
</feature>
<dbReference type="Proteomes" id="UP001244011">
    <property type="component" value="Unassembled WGS sequence"/>
</dbReference>
<dbReference type="EMBL" id="MU839017">
    <property type="protein sequence ID" value="KAK1764960.1"/>
    <property type="molecule type" value="Genomic_DNA"/>
</dbReference>
<protein>
    <submittedName>
        <fullName evidence="4">Helix-loop-helix DNA-binding domain-protein</fullName>
    </submittedName>
</protein>
<accession>A0AAJ0BUY0</accession>
<dbReference type="SUPFAM" id="SSF47459">
    <property type="entry name" value="HLH, helix-loop-helix DNA-binding domain"/>
    <property type="match status" value="1"/>
</dbReference>
<dbReference type="PROSITE" id="PS50888">
    <property type="entry name" value="BHLH"/>
    <property type="match status" value="1"/>
</dbReference>
<feature type="compositionally biased region" description="Basic residues" evidence="2">
    <location>
        <begin position="191"/>
        <end position="200"/>
    </location>
</feature>
<reference evidence="4" key="1">
    <citation type="submission" date="2023-06" db="EMBL/GenBank/DDBJ databases">
        <title>Genome-scale phylogeny and comparative genomics of the fungal order Sordariales.</title>
        <authorList>
            <consortium name="Lawrence Berkeley National Laboratory"/>
            <person name="Hensen N."/>
            <person name="Bonometti L."/>
            <person name="Westerberg I."/>
            <person name="Brannstrom I.O."/>
            <person name="Guillou S."/>
            <person name="Cros-Aarteil S."/>
            <person name="Calhoun S."/>
            <person name="Haridas S."/>
            <person name="Kuo A."/>
            <person name="Mondo S."/>
            <person name="Pangilinan J."/>
            <person name="Riley R."/>
            <person name="Labutti K."/>
            <person name="Andreopoulos B."/>
            <person name="Lipzen A."/>
            <person name="Chen C."/>
            <person name="Yanf M."/>
            <person name="Daum C."/>
            <person name="Ng V."/>
            <person name="Clum A."/>
            <person name="Steindorff A."/>
            <person name="Ohm R."/>
            <person name="Martin F."/>
            <person name="Silar P."/>
            <person name="Natvig D."/>
            <person name="Lalanne C."/>
            <person name="Gautier V."/>
            <person name="Ament-Velasquez S.L."/>
            <person name="Kruys A."/>
            <person name="Hutchinson M.I."/>
            <person name="Powell A.J."/>
            <person name="Barry K."/>
            <person name="Miller A.N."/>
            <person name="Grigoriev I.V."/>
            <person name="Debuchy R."/>
            <person name="Gladieux P."/>
            <person name="Thoren M.H."/>
            <person name="Johannesson H."/>
        </authorList>
    </citation>
    <scope>NUCLEOTIDE SEQUENCE</scope>
    <source>
        <strain evidence="4">8032-3</strain>
    </source>
</reference>
<evidence type="ECO:0000256" key="1">
    <source>
        <dbReference type="SAM" id="Coils"/>
    </source>
</evidence>
<dbReference type="Gene3D" id="4.10.280.10">
    <property type="entry name" value="Helix-loop-helix DNA-binding domain"/>
    <property type="match status" value="1"/>
</dbReference>
<feature type="coiled-coil region" evidence="1">
    <location>
        <begin position="329"/>
        <end position="363"/>
    </location>
</feature>
<dbReference type="GeneID" id="85313306"/>
<sequence length="376" mass="40704">MASSTLNQHPLALPFDTFSPYQTRQQTYADFSPASLYSPLEDFGTDFTDSAASPDSSSMSPTFASSYSLPQDNDWMTWDAKVERSPESDFLKPEAFDSPILASIPPHNVSISPAVNPMELGNSAVDDIVVFGHEGINDTQPLFQSLPPLSRSSEPTSAISRPSPAIKTSPAPSPRLASRTPARGQQGTKRYPSRNLKRKSSGSTPTSGDECEGLSPSQRSSVSPAPRVRRDSKEPRESSALPKKTAHNMIEKRYRNNLNDKIASLRDAVPALRVMVRRMEPANSSEEDGGDEGGAAARSARRGSRAAGAGAMDLGGLAPAHKLNKATILSKATEYIVHLERRNQNLARENDALRTRVEGLEMLVMGRGPAGTMWNQ</sequence>
<comment type="caution">
    <text evidence="4">The sequence shown here is derived from an EMBL/GenBank/DDBJ whole genome shotgun (WGS) entry which is preliminary data.</text>
</comment>
<evidence type="ECO:0000313" key="5">
    <source>
        <dbReference type="Proteomes" id="UP001244011"/>
    </source>
</evidence>
<dbReference type="GO" id="GO:0003677">
    <property type="term" value="F:DNA binding"/>
    <property type="evidence" value="ECO:0007669"/>
    <property type="project" value="UniProtKB-KW"/>
</dbReference>
<keyword evidence="4" id="KW-0238">DNA-binding</keyword>
<name>A0AAJ0BUY0_9PEZI</name>
<gene>
    <name evidence="4" type="ORF">QBC33DRAFT_561240</name>
</gene>
<dbReference type="RefSeq" id="XP_060281173.1">
    <property type="nucleotide sequence ID" value="XM_060430119.1"/>
</dbReference>
<feature type="region of interest" description="Disordered" evidence="2">
    <location>
        <begin position="47"/>
        <end position="72"/>
    </location>
</feature>
<evidence type="ECO:0000313" key="4">
    <source>
        <dbReference type="EMBL" id="KAK1764960.1"/>
    </source>
</evidence>
<feature type="region of interest" description="Disordered" evidence="2">
    <location>
        <begin position="280"/>
        <end position="304"/>
    </location>
</feature>
<dbReference type="GO" id="GO:0046983">
    <property type="term" value="F:protein dimerization activity"/>
    <property type="evidence" value="ECO:0007669"/>
    <property type="project" value="InterPro"/>
</dbReference>
<feature type="domain" description="BHLH" evidence="3">
    <location>
        <begin position="242"/>
        <end position="339"/>
    </location>
</feature>
<dbReference type="SMART" id="SM00353">
    <property type="entry name" value="HLH"/>
    <property type="match status" value="1"/>
</dbReference>
<proteinExistence type="predicted"/>
<dbReference type="CDD" id="cd11399">
    <property type="entry name" value="bHLHzip_scHMS1_like"/>
    <property type="match status" value="1"/>
</dbReference>
<feature type="compositionally biased region" description="Polar residues" evidence="2">
    <location>
        <begin position="150"/>
        <end position="160"/>
    </location>
</feature>
<feature type="compositionally biased region" description="Low complexity" evidence="2">
    <location>
        <begin position="215"/>
        <end position="226"/>
    </location>
</feature>
<organism evidence="4 5">
    <name type="scientific">Phialemonium atrogriseum</name>
    <dbReference type="NCBI Taxonomy" id="1093897"/>
    <lineage>
        <taxon>Eukaryota</taxon>
        <taxon>Fungi</taxon>
        <taxon>Dikarya</taxon>
        <taxon>Ascomycota</taxon>
        <taxon>Pezizomycotina</taxon>
        <taxon>Sordariomycetes</taxon>
        <taxon>Sordariomycetidae</taxon>
        <taxon>Cephalothecales</taxon>
        <taxon>Cephalothecaceae</taxon>
        <taxon>Phialemonium</taxon>
    </lineage>
</organism>
<dbReference type="Pfam" id="PF00010">
    <property type="entry name" value="HLH"/>
    <property type="match status" value="1"/>
</dbReference>
<feature type="compositionally biased region" description="Basic and acidic residues" evidence="2">
    <location>
        <begin position="228"/>
        <end position="237"/>
    </location>
</feature>
<dbReference type="PANTHER" id="PTHR47336:SF2">
    <property type="entry name" value="TRANSCRIPTION FACTOR HMS1-RELATED"/>
    <property type="match status" value="1"/>
</dbReference>